<dbReference type="PRINTS" id="PR00032">
    <property type="entry name" value="HTHARAC"/>
</dbReference>
<dbReference type="PROSITE" id="PS01124">
    <property type="entry name" value="HTH_ARAC_FAMILY_2"/>
    <property type="match status" value="1"/>
</dbReference>
<dbReference type="EMBL" id="JAUJEA010000003">
    <property type="protein sequence ID" value="MDN5202025.1"/>
    <property type="molecule type" value="Genomic_DNA"/>
</dbReference>
<dbReference type="InterPro" id="IPR018060">
    <property type="entry name" value="HTH_AraC"/>
</dbReference>
<proteinExistence type="predicted"/>
<dbReference type="Proteomes" id="UP001172082">
    <property type="component" value="Unassembled WGS sequence"/>
</dbReference>
<comment type="caution">
    <text evidence="5">The sequence shown here is derived from an EMBL/GenBank/DDBJ whole genome shotgun (WGS) entry which is preliminary data.</text>
</comment>
<dbReference type="SUPFAM" id="SSF46689">
    <property type="entry name" value="Homeodomain-like"/>
    <property type="match status" value="1"/>
</dbReference>
<dbReference type="SUPFAM" id="SSF51215">
    <property type="entry name" value="Regulatory protein AraC"/>
    <property type="match status" value="1"/>
</dbReference>
<dbReference type="InterPro" id="IPR037923">
    <property type="entry name" value="HTH-like"/>
</dbReference>
<sequence length="290" mass="33718">MAIKTVRSYEYQAKQTEEDITFKVTSISLDTSCVANESELIDVYKIFWIERGSGRYYVDFQPYTIDGGGIFFLSPGQVFTVDGEKVEHGYQIAFDKEFYCVETQGKEIACNGMLFNNIHRSSLIVPNDKELKQFSFIVENMVEELQNPGKAHREMLETYLRWFLIQAIRTTTYQHIDLRQAGEEANRLASDFIALVEKHYKQIHGVTDYADLLGISAKSLAKRLHLTGYKKPTEIIRDRLVLQAKRNLRYTNLSVKEIAFDIGFDDPAYFTRFFKKANQESPMEYRSHYQ</sequence>
<evidence type="ECO:0000313" key="5">
    <source>
        <dbReference type="EMBL" id="MDN5202025.1"/>
    </source>
</evidence>
<keyword evidence="1" id="KW-0805">Transcription regulation</keyword>
<keyword evidence="3" id="KW-0804">Transcription</keyword>
<dbReference type="PANTHER" id="PTHR43280:SF32">
    <property type="entry name" value="TRANSCRIPTIONAL REGULATORY PROTEIN"/>
    <property type="match status" value="1"/>
</dbReference>
<evidence type="ECO:0000259" key="4">
    <source>
        <dbReference type="PROSITE" id="PS01124"/>
    </source>
</evidence>
<evidence type="ECO:0000256" key="1">
    <source>
        <dbReference type="ARBA" id="ARBA00023015"/>
    </source>
</evidence>
<organism evidence="5 6">
    <name type="scientific">Splendidivirga corallicola</name>
    <dbReference type="NCBI Taxonomy" id="3051826"/>
    <lineage>
        <taxon>Bacteria</taxon>
        <taxon>Pseudomonadati</taxon>
        <taxon>Bacteroidota</taxon>
        <taxon>Cytophagia</taxon>
        <taxon>Cytophagales</taxon>
        <taxon>Splendidivirgaceae</taxon>
        <taxon>Splendidivirga</taxon>
    </lineage>
</organism>
<evidence type="ECO:0000256" key="2">
    <source>
        <dbReference type="ARBA" id="ARBA00023125"/>
    </source>
</evidence>
<dbReference type="Gene3D" id="1.10.10.60">
    <property type="entry name" value="Homeodomain-like"/>
    <property type="match status" value="1"/>
</dbReference>
<dbReference type="InterPro" id="IPR009057">
    <property type="entry name" value="Homeodomain-like_sf"/>
</dbReference>
<feature type="domain" description="HTH araC/xylS-type" evidence="4">
    <location>
        <begin position="190"/>
        <end position="288"/>
    </location>
</feature>
<gene>
    <name evidence="5" type="ORF">QQ008_11645</name>
</gene>
<dbReference type="Pfam" id="PF12833">
    <property type="entry name" value="HTH_18"/>
    <property type="match status" value="1"/>
</dbReference>
<accession>A0ABT8KMT0</accession>
<keyword evidence="6" id="KW-1185">Reference proteome</keyword>
<reference evidence="5" key="1">
    <citation type="submission" date="2023-06" db="EMBL/GenBank/DDBJ databases">
        <title>Genomic of Parafulvivirga corallium.</title>
        <authorList>
            <person name="Wang G."/>
        </authorList>
    </citation>
    <scope>NUCLEOTIDE SEQUENCE</scope>
    <source>
        <strain evidence="5">BMA10</strain>
    </source>
</reference>
<evidence type="ECO:0000313" key="6">
    <source>
        <dbReference type="Proteomes" id="UP001172082"/>
    </source>
</evidence>
<dbReference type="RefSeq" id="WP_346752049.1">
    <property type="nucleotide sequence ID" value="NZ_JAUJEA010000003.1"/>
</dbReference>
<evidence type="ECO:0000256" key="3">
    <source>
        <dbReference type="ARBA" id="ARBA00023163"/>
    </source>
</evidence>
<dbReference type="PANTHER" id="PTHR43280">
    <property type="entry name" value="ARAC-FAMILY TRANSCRIPTIONAL REGULATOR"/>
    <property type="match status" value="1"/>
</dbReference>
<dbReference type="InterPro" id="IPR020449">
    <property type="entry name" value="Tscrpt_reg_AraC-type_HTH"/>
</dbReference>
<keyword evidence="2" id="KW-0238">DNA-binding</keyword>
<name>A0ABT8KMT0_9BACT</name>
<dbReference type="SMART" id="SM00342">
    <property type="entry name" value="HTH_ARAC"/>
    <property type="match status" value="1"/>
</dbReference>
<protein>
    <submittedName>
        <fullName evidence="5">AraC family transcriptional regulator</fullName>
    </submittedName>
</protein>